<reference evidence="3" key="1">
    <citation type="journal article" date="2018" name="Genome Biol.">
        <title>SKESA: strategic k-mer extension for scrupulous assemblies.</title>
        <authorList>
            <person name="Souvorov A."/>
            <person name="Agarwala R."/>
            <person name="Lipman D.J."/>
        </authorList>
    </citation>
    <scope>NUCLEOTIDE SEQUENCE</scope>
    <source>
        <strain evidence="3">Salmonella enterica subsp. enterica</strain>
    </source>
</reference>
<dbReference type="EMBL" id="DAAOCB010000006">
    <property type="protein sequence ID" value="HAD2402408.1"/>
    <property type="molecule type" value="Genomic_DNA"/>
</dbReference>
<sequence length="64" mass="7370">MTPQGVKHLQHVFPDLPNSLKSAFVRETSLRNALKKRFLQRPSRPFSTDGRSGPVFNPLLRFHL</sequence>
<evidence type="ECO:0000313" key="1">
    <source>
        <dbReference type="EMBL" id="ECR2659119.1"/>
    </source>
</evidence>
<dbReference type="EMBL" id="AAKUZR010000011">
    <property type="protein sequence ID" value="ECW0165308.1"/>
    <property type="molecule type" value="Genomic_DNA"/>
</dbReference>
<reference evidence="3" key="2">
    <citation type="submission" date="2019-01" db="EMBL/GenBank/DDBJ databases">
        <authorList>
            <consortium name="NCBI Pathogen Detection Project"/>
        </authorList>
    </citation>
    <scope>NUCLEOTIDE SEQUENCE</scope>
    <source>
        <strain evidence="3">Salmonella enterica subsp. enterica</strain>
    </source>
</reference>
<dbReference type="AlphaFoldDB" id="A0A3U5QFN4"/>
<protein>
    <submittedName>
        <fullName evidence="3">Uncharacterized protein</fullName>
    </submittedName>
</protein>
<evidence type="ECO:0000313" key="7">
    <source>
        <dbReference type="EMBL" id="HAD2402408.1"/>
    </source>
</evidence>
<dbReference type="EMBL" id="AAKFGN010000009">
    <property type="protein sequence ID" value="ECR2659119.1"/>
    <property type="molecule type" value="Genomic_DNA"/>
</dbReference>
<evidence type="ECO:0000313" key="8">
    <source>
        <dbReference type="EMBL" id="HAD2521226.1"/>
    </source>
</evidence>
<evidence type="ECO:0000313" key="5">
    <source>
        <dbReference type="EMBL" id="HAD2281880.1"/>
    </source>
</evidence>
<gene>
    <name evidence="1" type="ORF">F1J57_10045</name>
    <name evidence="2" type="ORF">F3E75_10660</name>
    <name evidence="3" type="ORF">G1G64_06180</name>
    <name evidence="6" type="ORF">G1G67_06330</name>
    <name evidence="4" type="ORF">G1G69_06330</name>
    <name evidence="5" type="ORF">G1G74_21450</name>
    <name evidence="7" type="ORF">G1G83_07440</name>
    <name evidence="9" type="ORF">G1H25_16560</name>
    <name evidence="8" type="ORF">G1H50_07925</name>
</gene>
<evidence type="ECO:0000313" key="9">
    <source>
        <dbReference type="EMBL" id="HAD2888413.1"/>
    </source>
</evidence>
<organism evidence="3">
    <name type="scientific">Salmonella enterica I</name>
    <dbReference type="NCBI Taxonomy" id="59201"/>
    <lineage>
        <taxon>Bacteria</taxon>
        <taxon>Pseudomonadati</taxon>
        <taxon>Pseudomonadota</taxon>
        <taxon>Gammaproteobacteria</taxon>
        <taxon>Enterobacterales</taxon>
        <taxon>Enterobacteriaceae</taxon>
        <taxon>Salmonella</taxon>
    </lineage>
</organism>
<dbReference type="EMBL" id="DAAOCV010000006">
    <property type="protein sequence ID" value="HAD2521226.1"/>
    <property type="molecule type" value="Genomic_DNA"/>
</dbReference>
<evidence type="ECO:0000313" key="2">
    <source>
        <dbReference type="EMBL" id="ECW0165308.1"/>
    </source>
</evidence>
<dbReference type="EMBL" id="DAAOBA010000029">
    <property type="protein sequence ID" value="HAD2281880.1"/>
    <property type="molecule type" value="Genomic_DNA"/>
</dbReference>
<evidence type="ECO:0000313" key="3">
    <source>
        <dbReference type="EMBL" id="HAD2189610.1"/>
    </source>
</evidence>
<evidence type="ECO:0000313" key="4">
    <source>
        <dbReference type="EMBL" id="HAD2194336.1"/>
    </source>
</evidence>
<dbReference type="EMBL" id="DAAOBH010000005">
    <property type="protein sequence ID" value="HAD2307632.1"/>
    <property type="molecule type" value="Genomic_DNA"/>
</dbReference>
<proteinExistence type="predicted"/>
<dbReference type="EMBL" id="DAAOAI010000005">
    <property type="protein sequence ID" value="HAD2189610.1"/>
    <property type="molecule type" value="Genomic_DNA"/>
</dbReference>
<name>A0A3U5QFN4_SALET</name>
<accession>A0A3U5QFN4</accession>
<comment type="caution">
    <text evidence="3">The sequence shown here is derived from an EMBL/GenBank/DDBJ whole genome shotgun (WGS) entry which is preliminary data.</text>
</comment>
<dbReference type="EMBL" id="DAAOFU010000017">
    <property type="protein sequence ID" value="HAD2888413.1"/>
    <property type="molecule type" value="Genomic_DNA"/>
</dbReference>
<evidence type="ECO:0000313" key="6">
    <source>
        <dbReference type="EMBL" id="HAD2307632.1"/>
    </source>
</evidence>
<reference evidence="1" key="3">
    <citation type="submission" date="2019-09" db="EMBL/GenBank/DDBJ databases">
        <authorList>
            <person name="Ashton P.M."/>
            <person name="Dallman T."/>
            <person name="Nair S."/>
            <person name="De Pinna E."/>
            <person name="Peters T."/>
            <person name="Grant K."/>
        </authorList>
    </citation>
    <scope>NUCLEOTIDE SEQUENCE</scope>
    <source>
        <strain evidence="1">797590</strain>
        <strain evidence="2">802759</strain>
    </source>
</reference>
<dbReference type="EMBL" id="DAAOAH010000005">
    <property type="protein sequence ID" value="HAD2194336.1"/>
    <property type="molecule type" value="Genomic_DNA"/>
</dbReference>